<accession>A0ABT9YQS5</accession>
<feature type="transmembrane region" description="Helical" evidence="1">
    <location>
        <begin position="203"/>
        <end position="225"/>
    </location>
</feature>
<keyword evidence="1" id="KW-0812">Transmembrane</keyword>
<reference evidence="2 3" key="1">
    <citation type="submission" date="2023-07" db="EMBL/GenBank/DDBJ databases">
        <title>Genomic Encyclopedia of Type Strains, Phase IV (KMG-IV): sequencing the most valuable type-strain genomes for metagenomic binning, comparative biology and taxonomic classification.</title>
        <authorList>
            <person name="Goeker M."/>
        </authorList>
    </citation>
    <scope>NUCLEOTIDE SEQUENCE [LARGE SCALE GENOMIC DNA]</scope>
    <source>
        <strain evidence="2 3">DSM 105143</strain>
    </source>
</reference>
<feature type="transmembrane region" description="Helical" evidence="1">
    <location>
        <begin position="449"/>
        <end position="469"/>
    </location>
</feature>
<dbReference type="InterPro" id="IPR036259">
    <property type="entry name" value="MFS_trans_sf"/>
</dbReference>
<evidence type="ECO:0000313" key="3">
    <source>
        <dbReference type="Proteomes" id="UP001223079"/>
    </source>
</evidence>
<protein>
    <submittedName>
        <fullName evidence="2">GPH family glycoside/pentoside/hexuronide:cation symporter</fullName>
    </submittedName>
</protein>
<name>A0ABT9YQS5_9STRE</name>
<dbReference type="InterPro" id="IPR039672">
    <property type="entry name" value="MFS_2"/>
</dbReference>
<dbReference type="PANTHER" id="PTHR11328">
    <property type="entry name" value="MAJOR FACILITATOR SUPERFAMILY DOMAIN-CONTAINING PROTEIN"/>
    <property type="match status" value="1"/>
</dbReference>
<feature type="transmembrane region" description="Helical" evidence="1">
    <location>
        <begin position="102"/>
        <end position="121"/>
    </location>
</feature>
<organism evidence="2 3">
    <name type="scientific">Streptococcus moroccensis</name>
    <dbReference type="NCBI Taxonomy" id="1451356"/>
    <lineage>
        <taxon>Bacteria</taxon>
        <taxon>Bacillati</taxon>
        <taxon>Bacillota</taxon>
        <taxon>Bacilli</taxon>
        <taxon>Lactobacillales</taxon>
        <taxon>Streptococcaceae</taxon>
        <taxon>Streptococcus</taxon>
    </lineage>
</organism>
<dbReference type="Pfam" id="PF13347">
    <property type="entry name" value="MFS_2"/>
    <property type="match status" value="1"/>
</dbReference>
<feature type="transmembrane region" description="Helical" evidence="1">
    <location>
        <begin position="28"/>
        <end position="49"/>
    </location>
</feature>
<keyword evidence="1" id="KW-1133">Transmembrane helix</keyword>
<feature type="transmembrane region" description="Helical" evidence="1">
    <location>
        <begin position="169"/>
        <end position="197"/>
    </location>
</feature>
<dbReference type="RefSeq" id="WP_307121558.1">
    <property type="nucleotide sequence ID" value="NZ_JAUSTM010000007.1"/>
</dbReference>
<feature type="transmembrane region" description="Helical" evidence="1">
    <location>
        <begin position="399"/>
        <end position="419"/>
    </location>
</feature>
<dbReference type="EMBL" id="JAUSTM010000007">
    <property type="protein sequence ID" value="MDQ0222354.1"/>
    <property type="molecule type" value="Genomic_DNA"/>
</dbReference>
<evidence type="ECO:0000313" key="2">
    <source>
        <dbReference type="EMBL" id="MDQ0222354.1"/>
    </source>
</evidence>
<dbReference type="SUPFAM" id="SSF103473">
    <property type="entry name" value="MFS general substrate transporter"/>
    <property type="match status" value="1"/>
</dbReference>
<feature type="transmembrane region" description="Helical" evidence="1">
    <location>
        <begin position="330"/>
        <end position="350"/>
    </location>
</feature>
<feature type="transmembrane region" description="Helical" evidence="1">
    <location>
        <begin position="298"/>
        <end position="318"/>
    </location>
</feature>
<sequence length="485" mass="53705">MRGKNGFLEKKIWDSRIVSEDVTGKEKVFGYLVGPVGALLFNTIVSGYINLYYTDVLKLTVVAGGAFLAVFPLVSKILDAVTNVLMGYIIDHTRTKQGKARPYILLGAVMMPIAGILMYVIPNASMSVQLVWVVVSYNLYYAVSYTTYNMSHNMMIPLSTRNTEQRTTLSTFASIANIVFAGTIAAVLVPMLVLPAIGVNKQGWITMVCVVSIIVLPLGLLEYYFTKERVTEASRETEALEGKKEELPYAAQMKVCFTDKYMVIALVIFAITQFVTILRNTSLLYYCNYILGSYNDGITPTILQVLGGVPMGLGMFVIIPLTKKFEKRTLFLAGNVLLVTGNLICLTSPANMVTVIIGHVIKNVGCIPTSYIFMALFADCLDHFEWKHKFRCDGFAMSVYSIILTITTGICTSVFNLILARTGYVAPSLVDGVTVAAQQSSRTIHGILWSYYGVEVIGTLVIIGLFVLLRVERDLRKRETERKES</sequence>
<feature type="transmembrane region" description="Helical" evidence="1">
    <location>
        <begin position="127"/>
        <end position="148"/>
    </location>
</feature>
<gene>
    <name evidence="2" type="ORF">J2S23_000906</name>
</gene>
<feature type="transmembrane region" description="Helical" evidence="1">
    <location>
        <begin position="356"/>
        <end position="378"/>
    </location>
</feature>
<dbReference type="PANTHER" id="PTHR11328:SF24">
    <property type="entry name" value="MAJOR FACILITATOR SUPERFAMILY (MFS) PROFILE DOMAIN-CONTAINING PROTEIN"/>
    <property type="match status" value="1"/>
</dbReference>
<dbReference type="Proteomes" id="UP001223079">
    <property type="component" value="Unassembled WGS sequence"/>
</dbReference>
<comment type="caution">
    <text evidence="2">The sequence shown here is derived from an EMBL/GenBank/DDBJ whole genome shotgun (WGS) entry which is preliminary data.</text>
</comment>
<proteinExistence type="predicted"/>
<keyword evidence="1" id="KW-0472">Membrane</keyword>
<evidence type="ECO:0000256" key="1">
    <source>
        <dbReference type="SAM" id="Phobius"/>
    </source>
</evidence>
<dbReference type="Gene3D" id="1.20.1250.20">
    <property type="entry name" value="MFS general substrate transporter like domains"/>
    <property type="match status" value="1"/>
</dbReference>
<keyword evidence="3" id="KW-1185">Reference proteome</keyword>
<feature type="transmembrane region" description="Helical" evidence="1">
    <location>
        <begin position="261"/>
        <end position="278"/>
    </location>
</feature>
<feature type="transmembrane region" description="Helical" evidence="1">
    <location>
        <begin position="61"/>
        <end position="90"/>
    </location>
</feature>